<dbReference type="Gene3D" id="3.30.230.10">
    <property type="match status" value="1"/>
</dbReference>
<keyword evidence="5" id="KW-1185">Reference proteome</keyword>
<evidence type="ECO:0000313" key="5">
    <source>
        <dbReference type="Proteomes" id="UP000694867"/>
    </source>
</evidence>
<dbReference type="Proteomes" id="UP000694867">
    <property type="component" value="Unplaced"/>
</dbReference>
<gene>
    <name evidence="6" type="primary">LOC100899111</name>
</gene>
<reference evidence="6" key="1">
    <citation type="submission" date="2025-08" db="UniProtKB">
        <authorList>
            <consortium name="RefSeq"/>
        </authorList>
    </citation>
    <scope>IDENTIFICATION</scope>
</reference>
<evidence type="ECO:0000256" key="2">
    <source>
        <dbReference type="ARBA" id="ARBA00022980"/>
    </source>
</evidence>
<dbReference type="GO" id="GO:0005763">
    <property type="term" value="C:mitochondrial small ribosomal subunit"/>
    <property type="evidence" value="ECO:0007669"/>
    <property type="project" value="TreeGrafter"/>
</dbReference>
<dbReference type="KEGG" id="goe:100899111"/>
<evidence type="ECO:0000256" key="1">
    <source>
        <dbReference type="ARBA" id="ARBA00005251"/>
    </source>
</evidence>
<dbReference type="RefSeq" id="XP_003738952.1">
    <property type="nucleotide sequence ID" value="XM_003738904.1"/>
</dbReference>
<feature type="compositionally biased region" description="Basic residues" evidence="4">
    <location>
        <begin position="400"/>
        <end position="423"/>
    </location>
</feature>
<dbReference type="GO" id="GO:0006412">
    <property type="term" value="P:translation"/>
    <property type="evidence" value="ECO:0007669"/>
    <property type="project" value="InterPro"/>
</dbReference>
<evidence type="ECO:0000256" key="3">
    <source>
        <dbReference type="ARBA" id="ARBA00023274"/>
    </source>
</evidence>
<evidence type="ECO:0000313" key="6">
    <source>
        <dbReference type="RefSeq" id="XP_003738952.1"/>
    </source>
</evidence>
<dbReference type="CTD" id="64965"/>
<name>A0AAJ6QLL4_9ACAR</name>
<feature type="region of interest" description="Disordered" evidence="4">
    <location>
        <begin position="399"/>
        <end position="423"/>
    </location>
</feature>
<dbReference type="SUPFAM" id="SSF54211">
    <property type="entry name" value="Ribosomal protein S5 domain 2-like"/>
    <property type="match status" value="2"/>
</dbReference>
<sequence length="423" mass="49234">MWNRALLSPVLRDGAHKVLGVVAARANSSTQSSTKLENVLEPMVRKDEKAQKINRAMRAYLERAQTQEKFLSEKKEEFELGKRHLANIMGWDPEEITQENIDEAIQYLLPSGLFEPKARPMMKPPEMIFAKQKLAEFDYTGRPHNSLFYTARGNFYGRLHEAFSHVLRLNEHQLAMRKKGVRTPEAAEQFDLRPYDWINQGELAELCLERIKDEHHDYFIRSMTRLAEHPYSNMAREILLKYLKPKQVETHEQEILPLMHDEAGNPYMEARGERKSLRAIVKVTGNGTGETLINKSMSVDEYFPELKDRLQVMFPLQFVGLLNKVDVEATIFKRHDEYELGEMAKSTEEEQKELIKPLELRKGQAAEAGAIRLALSRALCSFVTEEDVKLMRLSGLLTKDKRKRERKKPGKRGARRRYPWRKR</sequence>
<evidence type="ECO:0000256" key="4">
    <source>
        <dbReference type="SAM" id="MobiDB-lite"/>
    </source>
</evidence>
<protein>
    <submittedName>
        <fullName evidence="6">28S ribosomal protein S9, mitochondrial</fullName>
    </submittedName>
</protein>
<dbReference type="InterPro" id="IPR000754">
    <property type="entry name" value="Ribosomal_uS9"/>
</dbReference>
<dbReference type="PANTHER" id="PTHR21569:SF1">
    <property type="entry name" value="SMALL RIBOSOMAL SUBUNIT PROTEIN US9M"/>
    <property type="match status" value="1"/>
</dbReference>
<organism evidence="5 6">
    <name type="scientific">Galendromus occidentalis</name>
    <name type="common">western predatory mite</name>
    <dbReference type="NCBI Taxonomy" id="34638"/>
    <lineage>
        <taxon>Eukaryota</taxon>
        <taxon>Metazoa</taxon>
        <taxon>Ecdysozoa</taxon>
        <taxon>Arthropoda</taxon>
        <taxon>Chelicerata</taxon>
        <taxon>Arachnida</taxon>
        <taxon>Acari</taxon>
        <taxon>Parasitiformes</taxon>
        <taxon>Mesostigmata</taxon>
        <taxon>Gamasina</taxon>
        <taxon>Phytoseioidea</taxon>
        <taxon>Phytoseiidae</taxon>
        <taxon>Typhlodrominae</taxon>
        <taxon>Galendromus</taxon>
    </lineage>
</organism>
<dbReference type="Pfam" id="PF00380">
    <property type="entry name" value="Ribosomal_S9"/>
    <property type="match status" value="2"/>
</dbReference>
<dbReference type="InterPro" id="IPR014721">
    <property type="entry name" value="Ribsml_uS5_D2-typ_fold_subgr"/>
</dbReference>
<dbReference type="InterPro" id="IPR020568">
    <property type="entry name" value="Ribosomal_Su5_D2-typ_SF"/>
</dbReference>
<dbReference type="AlphaFoldDB" id="A0AAJ6QLL4"/>
<accession>A0AAJ6QLL4</accession>
<dbReference type="GeneID" id="100899111"/>
<comment type="similarity">
    <text evidence="1">Belongs to the universal ribosomal protein uS9 family.</text>
</comment>
<proteinExistence type="inferred from homology"/>
<dbReference type="GO" id="GO:0003723">
    <property type="term" value="F:RNA binding"/>
    <property type="evidence" value="ECO:0007669"/>
    <property type="project" value="TreeGrafter"/>
</dbReference>
<dbReference type="GO" id="GO:0003735">
    <property type="term" value="F:structural constituent of ribosome"/>
    <property type="evidence" value="ECO:0007669"/>
    <property type="project" value="InterPro"/>
</dbReference>
<dbReference type="PANTHER" id="PTHR21569">
    <property type="entry name" value="RIBOSOMAL PROTEIN S9"/>
    <property type="match status" value="1"/>
</dbReference>
<keyword evidence="3" id="KW-0687">Ribonucleoprotein</keyword>
<keyword evidence="2 6" id="KW-0689">Ribosomal protein</keyword>